<dbReference type="PANTHER" id="PTHR24206">
    <property type="entry name" value="OS06G0237300 PROTEIN"/>
    <property type="match status" value="1"/>
</dbReference>
<feature type="non-terminal residue" evidence="7">
    <location>
        <position position="1"/>
    </location>
</feature>
<dbReference type="Pfam" id="PF00412">
    <property type="entry name" value="LIM"/>
    <property type="match status" value="1"/>
</dbReference>
<keyword evidence="3 4" id="KW-0440">LIM domain</keyword>
<evidence type="ECO:0000259" key="6">
    <source>
        <dbReference type="PROSITE" id="PS50023"/>
    </source>
</evidence>
<feature type="region of interest" description="Disordered" evidence="5">
    <location>
        <begin position="143"/>
        <end position="208"/>
    </location>
</feature>
<dbReference type="InterPro" id="IPR001781">
    <property type="entry name" value="Znf_LIM"/>
</dbReference>
<name>A0A1A7WKH8_9TELE</name>
<evidence type="ECO:0000256" key="2">
    <source>
        <dbReference type="ARBA" id="ARBA00022833"/>
    </source>
</evidence>
<feature type="domain" description="LIM zinc-binding" evidence="6">
    <location>
        <begin position="37"/>
        <end position="97"/>
    </location>
</feature>
<dbReference type="AlphaFoldDB" id="A0A1A7WKH8"/>
<dbReference type="PROSITE" id="PS00478">
    <property type="entry name" value="LIM_DOMAIN_1"/>
    <property type="match status" value="1"/>
</dbReference>
<dbReference type="EMBL" id="HADW01004629">
    <property type="protein sequence ID" value="SBP06029.1"/>
    <property type="molecule type" value="Transcribed_RNA"/>
</dbReference>
<reference evidence="7" key="2">
    <citation type="submission" date="2016-06" db="EMBL/GenBank/DDBJ databases">
        <title>The genome of a short-lived fish provides insights into sex chromosome evolution and the genetic control of aging.</title>
        <authorList>
            <person name="Reichwald K."/>
            <person name="Felder M."/>
            <person name="Petzold A."/>
            <person name="Koch P."/>
            <person name="Groth M."/>
            <person name="Platzer M."/>
        </authorList>
    </citation>
    <scope>NUCLEOTIDE SEQUENCE</scope>
    <source>
        <tissue evidence="7">Brain</tissue>
    </source>
</reference>
<dbReference type="PROSITE" id="PS50023">
    <property type="entry name" value="LIM_DOMAIN_2"/>
    <property type="match status" value="1"/>
</dbReference>
<organism evidence="7">
    <name type="scientific">Iconisemion striatum</name>
    <dbReference type="NCBI Taxonomy" id="60296"/>
    <lineage>
        <taxon>Eukaryota</taxon>
        <taxon>Metazoa</taxon>
        <taxon>Chordata</taxon>
        <taxon>Craniata</taxon>
        <taxon>Vertebrata</taxon>
        <taxon>Euteleostomi</taxon>
        <taxon>Actinopterygii</taxon>
        <taxon>Neopterygii</taxon>
        <taxon>Teleostei</taxon>
        <taxon>Neoteleostei</taxon>
        <taxon>Acanthomorphata</taxon>
        <taxon>Ovalentaria</taxon>
        <taxon>Atherinomorphae</taxon>
        <taxon>Cyprinodontiformes</taxon>
        <taxon>Nothobranchiidae</taxon>
        <taxon>Iconisemion</taxon>
    </lineage>
</organism>
<feature type="compositionally biased region" description="Basic residues" evidence="5">
    <location>
        <begin position="196"/>
        <end position="208"/>
    </location>
</feature>
<evidence type="ECO:0000256" key="4">
    <source>
        <dbReference type="PROSITE-ProRule" id="PRU00125"/>
    </source>
</evidence>
<dbReference type="FunFam" id="2.10.110.10:FF:000002">
    <property type="entry name" value="LIM domain and actin-binding 1"/>
    <property type="match status" value="1"/>
</dbReference>
<proteinExistence type="predicted"/>
<accession>A0A1A7WKH8</accession>
<feature type="compositionally biased region" description="Basic and acidic residues" evidence="5">
    <location>
        <begin position="167"/>
        <end position="176"/>
    </location>
</feature>
<feature type="compositionally biased region" description="Basic and acidic residues" evidence="5">
    <location>
        <begin position="143"/>
        <end position="152"/>
    </location>
</feature>
<dbReference type="Gene3D" id="2.10.110.10">
    <property type="entry name" value="Cysteine Rich Protein"/>
    <property type="match status" value="1"/>
</dbReference>
<keyword evidence="1 4" id="KW-0479">Metal-binding</keyword>
<dbReference type="CDD" id="cd09442">
    <property type="entry name" value="LIM_Eplin_like"/>
    <property type="match status" value="1"/>
</dbReference>
<evidence type="ECO:0000256" key="3">
    <source>
        <dbReference type="ARBA" id="ARBA00023038"/>
    </source>
</evidence>
<dbReference type="SUPFAM" id="SSF57716">
    <property type="entry name" value="Glucocorticoid receptor-like (DNA-binding domain)"/>
    <property type="match status" value="2"/>
</dbReference>
<gene>
    <name evidence="7" type="primary">XIRP2B</name>
</gene>
<reference evidence="7" key="1">
    <citation type="submission" date="2016-05" db="EMBL/GenBank/DDBJ databases">
        <authorList>
            <person name="Lavstsen T."/>
            <person name="Jespersen J.S."/>
        </authorList>
    </citation>
    <scope>NUCLEOTIDE SEQUENCE</scope>
    <source>
        <tissue evidence="7">Brain</tissue>
    </source>
</reference>
<dbReference type="GO" id="GO:0046872">
    <property type="term" value="F:metal ion binding"/>
    <property type="evidence" value="ECO:0007669"/>
    <property type="project" value="UniProtKB-KW"/>
</dbReference>
<evidence type="ECO:0000256" key="5">
    <source>
        <dbReference type="SAM" id="MobiDB-lite"/>
    </source>
</evidence>
<dbReference type="SMART" id="SM00132">
    <property type="entry name" value="LIM"/>
    <property type="match status" value="1"/>
</dbReference>
<evidence type="ECO:0000313" key="7">
    <source>
        <dbReference type="EMBL" id="SBP06029.1"/>
    </source>
</evidence>
<sequence length="208" mass="23824">EEEFPRYTTKELRDHFERTIEEAASQKPMKARVPKSELCTMCRRRAYPMDALIVDKKKYHKSCFCCEHCNNKLSLGNYVSLHGHFYCLPHYRQLLKSTGNHSNGLGQKPPSGSGGSIPLDDTLERRYSMSSVNSVDRIHRGEITKTFNESKPHSNKISVVWPPQSDPPKKAFKMEEDIQLTKPQWPPPDSAPSSPKHQHRKAVPRSVL</sequence>
<keyword evidence="2 4" id="KW-0862">Zinc</keyword>
<protein>
    <submittedName>
        <fullName evidence="7">Xin actin-binding repeat containing 2b</fullName>
    </submittedName>
</protein>
<feature type="region of interest" description="Disordered" evidence="5">
    <location>
        <begin position="99"/>
        <end position="121"/>
    </location>
</feature>
<evidence type="ECO:0000256" key="1">
    <source>
        <dbReference type="ARBA" id="ARBA00022723"/>
    </source>
</evidence>